<keyword evidence="2" id="KW-1185">Reference proteome</keyword>
<dbReference type="AlphaFoldDB" id="A0A9W8PBA1"/>
<accession>A0A9W8PBA1</accession>
<dbReference type="SUPFAM" id="SSF53098">
    <property type="entry name" value="Ribonuclease H-like"/>
    <property type="match status" value="1"/>
</dbReference>
<reference evidence="1 2" key="1">
    <citation type="journal article" date="2023" name="Proc. Natl. Acad. Sci. U.S.A.">
        <title>A global phylogenomic analysis of the shiitake genus Lentinula.</title>
        <authorList>
            <person name="Sierra-Patev S."/>
            <person name="Min B."/>
            <person name="Naranjo-Ortiz M."/>
            <person name="Looney B."/>
            <person name="Konkel Z."/>
            <person name="Slot J.C."/>
            <person name="Sakamoto Y."/>
            <person name="Steenwyk J.L."/>
            <person name="Rokas A."/>
            <person name="Carro J."/>
            <person name="Camarero S."/>
            <person name="Ferreira P."/>
            <person name="Molpeceres G."/>
            <person name="Ruiz-Duenas F.J."/>
            <person name="Serrano A."/>
            <person name="Henrissat B."/>
            <person name="Drula E."/>
            <person name="Hughes K.W."/>
            <person name="Mata J.L."/>
            <person name="Ishikawa N.K."/>
            <person name="Vargas-Isla R."/>
            <person name="Ushijima S."/>
            <person name="Smith C.A."/>
            <person name="Donoghue J."/>
            <person name="Ahrendt S."/>
            <person name="Andreopoulos W."/>
            <person name="He G."/>
            <person name="LaButti K."/>
            <person name="Lipzen A."/>
            <person name="Ng V."/>
            <person name="Riley R."/>
            <person name="Sandor L."/>
            <person name="Barry K."/>
            <person name="Martinez A.T."/>
            <person name="Xiao Y."/>
            <person name="Gibbons J.G."/>
            <person name="Terashima K."/>
            <person name="Grigoriev I.V."/>
            <person name="Hibbett D."/>
        </authorList>
    </citation>
    <scope>NUCLEOTIDE SEQUENCE [LARGE SCALE GENOMIC DNA]</scope>
    <source>
        <strain evidence="1 2">TFB7810</strain>
    </source>
</reference>
<evidence type="ECO:0000313" key="2">
    <source>
        <dbReference type="Proteomes" id="UP001142393"/>
    </source>
</evidence>
<comment type="caution">
    <text evidence="1">The sequence shown here is derived from an EMBL/GenBank/DDBJ whole genome shotgun (WGS) entry which is preliminary data.</text>
</comment>
<dbReference type="InterPro" id="IPR012337">
    <property type="entry name" value="RNaseH-like_sf"/>
</dbReference>
<evidence type="ECO:0000313" key="1">
    <source>
        <dbReference type="EMBL" id="KAJ3750679.1"/>
    </source>
</evidence>
<gene>
    <name evidence="1" type="ORF">DFH05DRAFT_1388238</name>
</gene>
<dbReference type="EMBL" id="JANVFU010000001">
    <property type="protein sequence ID" value="KAJ3750679.1"/>
    <property type="molecule type" value="Genomic_DNA"/>
</dbReference>
<protein>
    <submittedName>
        <fullName evidence="1">Uncharacterized protein</fullName>
    </submittedName>
</protein>
<dbReference type="Proteomes" id="UP001142393">
    <property type="component" value="Unassembled WGS sequence"/>
</dbReference>
<name>A0A9W8PBA1_9AGAR</name>
<organism evidence="1 2">
    <name type="scientific">Lentinula detonsa</name>
    <dbReference type="NCBI Taxonomy" id="2804962"/>
    <lineage>
        <taxon>Eukaryota</taxon>
        <taxon>Fungi</taxon>
        <taxon>Dikarya</taxon>
        <taxon>Basidiomycota</taxon>
        <taxon>Agaricomycotina</taxon>
        <taxon>Agaricomycetes</taxon>
        <taxon>Agaricomycetidae</taxon>
        <taxon>Agaricales</taxon>
        <taxon>Marasmiineae</taxon>
        <taxon>Omphalotaceae</taxon>
        <taxon>Lentinula</taxon>
    </lineage>
</organism>
<sequence>MLHDSDLPKFLWGEAAKHAVYVKNRVMMHVLGNITPHEVLLGVKPNLSNLHPWGC</sequence>
<proteinExistence type="predicted"/>